<dbReference type="EMBL" id="CAJPVJ010000455">
    <property type="protein sequence ID" value="CAG2162512.1"/>
    <property type="molecule type" value="Genomic_DNA"/>
</dbReference>
<dbReference type="GO" id="GO:0016709">
    <property type="term" value="F:oxidoreductase activity, acting on paired donors, with incorporation or reduction of molecular oxygen, NAD(P)H as one donor, and incorporation of one atom of oxygen"/>
    <property type="evidence" value="ECO:0007669"/>
    <property type="project" value="UniProtKB-UniRule"/>
</dbReference>
<proteinExistence type="inferred from homology"/>
<feature type="binding site" evidence="8">
    <location>
        <position position="177"/>
    </location>
    <ligand>
        <name>Fe cation</name>
        <dbReference type="ChEBI" id="CHEBI:24875"/>
        <label>2</label>
    </ligand>
</feature>
<evidence type="ECO:0000256" key="4">
    <source>
        <dbReference type="ARBA" id="ARBA00023002"/>
    </source>
</evidence>
<sequence>MNGLLLHEITKLHIHVTPTDHLTDEMQNILSHLRSRFINTASSAVEYDQMIRVNHSGELAADRIYWGQMLVLKNDPKHCPVIQEMWDQEKHHLRRFESLALRHRVSRSVFTPLWSIAGLALGATTALMGPHAAMACTVAVEDVISKHYDNQLRQLLDDDLEEHKELIETIKQFRDEEQHHYDTGIEFGAQNAFGFNLLYNVISNGCQLAIKVAQKI</sequence>
<dbReference type="EMBL" id="OC915280">
    <property type="protein sequence ID" value="CAD7639635.1"/>
    <property type="molecule type" value="Genomic_DNA"/>
</dbReference>
<feature type="binding site" evidence="8">
    <location>
        <position position="58"/>
    </location>
    <ligand>
        <name>Fe cation</name>
        <dbReference type="ChEBI" id="CHEBI:24875"/>
        <label>1</label>
    </ligand>
</feature>
<evidence type="ECO:0000256" key="5">
    <source>
        <dbReference type="ARBA" id="ARBA00023004"/>
    </source>
</evidence>
<dbReference type="OrthoDB" id="275371at2759"/>
<dbReference type="SUPFAM" id="SSF47240">
    <property type="entry name" value="Ferritin-like"/>
    <property type="match status" value="1"/>
</dbReference>
<keyword evidence="8" id="KW-0999">Mitochondrion inner membrane</keyword>
<feature type="binding site" evidence="8">
    <location>
        <position position="92"/>
    </location>
    <ligand>
        <name>Fe cation</name>
        <dbReference type="ChEBI" id="CHEBI:24875"/>
        <label>1</label>
    </ligand>
</feature>
<dbReference type="GO" id="GO:0008682">
    <property type="term" value="F:3-demethoxyubiquinol 3-hydroxylase activity"/>
    <property type="evidence" value="ECO:0007669"/>
    <property type="project" value="UniProtKB-EC"/>
</dbReference>
<evidence type="ECO:0000256" key="2">
    <source>
        <dbReference type="ARBA" id="ARBA00022688"/>
    </source>
</evidence>
<dbReference type="EC" id="1.14.99.60" evidence="8"/>
<dbReference type="InterPro" id="IPR009078">
    <property type="entry name" value="Ferritin-like_SF"/>
</dbReference>
<keyword evidence="2 8" id="KW-0831">Ubiquinone biosynthesis</keyword>
<feature type="binding site" evidence="8">
    <location>
        <position position="89"/>
    </location>
    <ligand>
        <name>Fe cation</name>
        <dbReference type="ChEBI" id="CHEBI:24875"/>
        <label>1</label>
    </ligand>
</feature>
<dbReference type="Pfam" id="PF03232">
    <property type="entry name" value="COQ7"/>
    <property type="match status" value="1"/>
</dbReference>
<evidence type="ECO:0000256" key="8">
    <source>
        <dbReference type="HAMAP-Rule" id="MF_03194"/>
    </source>
</evidence>
<dbReference type="Proteomes" id="UP000728032">
    <property type="component" value="Unassembled WGS sequence"/>
</dbReference>
<comment type="pathway">
    <text evidence="1 8">Cofactor biosynthesis; ubiquinone biosynthesis.</text>
</comment>
<keyword evidence="3 8" id="KW-0479">Metal-binding</keyword>
<comment type="catalytic activity">
    <reaction evidence="8">
        <text>a 5-methoxy-2-methyl-3-(all-trans-polyprenyl)benzene-1,4-diol + AH2 + O2 = a 3-demethylubiquinol + A + H2O</text>
        <dbReference type="Rhea" id="RHEA:50908"/>
        <dbReference type="Rhea" id="RHEA-COMP:10859"/>
        <dbReference type="Rhea" id="RHEA-COMP:10914"/>
        <dbReference type="ChEBI" id="CHEBI:13193"/>
        <dbReference type="ChEBI" id="CHEBI:15377"/>
        <dbReference type="ChEBI" id="CHEBI:15379"/>
        <dbReference type="ChEBI" id="CHEBI:17499"/>
        <dbReference type="ChEBI" id="CHEBI:84167"/>
        <dbReference type="ChEBI" id="CHEBI:84422"/>
        <dbReference type="EC" id="1.14.99.60"/>
    </reaction>
</comment>
<protein>
    <recommendedName>
        <fullName evidence="8">5-demethoxyubiquinone hydroxylase, mitochondrial</fullName>
        <shortName evidence="8">DMQ hydroxylase</shortName>
        <ecNumber evidence="8">1.14.99.60</ecNumber>
    </recommendedName>
    <alternativeName>
        <fullName evidence="8">Ubiquinone biosynthesis monooxygenase COQ7</fullName>
    </alternativeName>
</protein>
<dbReference type="GO" id="GO:0006744">
    <property type="term" value="P:ubiquinone biosynthetic process"/>
    <property type="evidence" value="ECO:0007669"/>
    <property type="project" value="UniProtKB-UniRule"/>
</dbReference>
<dbReference type="CDD" id="cd01042">
    <property type="entry name" value="DMQH"/>
    <property type="match status" value="1"/>
</dbReference>
<feature type="binding site" evidence="8">
    <location>
        <position position="141"/>
    </location>
    <ligand>
        <name>Fe cation</name>
        <dbReference type="ChEBI" id="CHEBI:24875"/>
        <label>2</label>
    </ligand>
</feature>
<comment type="similarity">
    <text evidence="8">Belongs to the COQ7 family.</text>
</comment>
<dbReference type="GO" id="GO:0031314">
    <property type="term" value="C:extrinsic component of mitochondrial inner membrane"/>
    <property type="evidence" value="ECO:0007669"/>
    <property type="project" value="UniProtKB-UniRule"/>
</dbReference>
<dbReference type="PANTHER" id="PTHR11237">
    <property type="entry name" value="COENZYME Q10 BIOSYNTHESIS PROTEIN 7"/>
    <property type="match status" value="1"/>
</dbReference>
<evidence type="ECO:0000256" key="6">
    <source>
        <dbReference type="ARBA" id="ARBA00023033"/>
    </source>
</evidence>
<keyword evidence="4 8" id="KW-0560">Oxidoreductase</keyword>
<feature type="binding site" evidence="8">
    <location>
        <position position="89"/>
    </location>
    <ligand>
        <name>Fe cation</name>
        <dbReference type="ChEBI" id="CHEBI:24875"/>
        <label>2</label>
    </ligand>
</feature>
<name>A0A7R9LDE0_9ACAR</name>
<organism evidence="9">
    <name type="scientific">Oppiella nova</name>
    <dbReference type="NCBI Taxonomy" id="334625"/>
    <lineage>
        <taxon>Eukaryota</taxon>
        <taxon>Metazoa</taxon>
        <taxon>Ecdysozoa</taxon>
        <taxon>Arthropoda</taxon>
        <taxon>Chelicerata</taxon>
        <taxon>Arachnida</taxon>
        <taxon>Acari</taxon>
        <taxon>Acariformes</taxon>
        <taxon>Sarcoptiformes</taxon>
        <taxon>Oribatida</taxon>
        <taxon>Brachypylina</taxon>
        <taxon>Oppioidea</taxon>
        <taxon>Oppiidae</taxon>
        <taxon>Oppiella</taxon>
    </lineage>
</organism>
<dbReference type="UniPathway" id="UPA00232"/>
<keyword evidence="5 8" id="KW-0408">Iron</keyword>
<evidence type="ECO:0000256" key="1">
    <source>
        <dbReference type="ARBA" id="ARBA00004749"/>
    </source>
</evidence>
<dbReference type="AlphaFoldDB" id="A0A7R9LDE0"/>
<keyword evidence="6 8" id="KW-0503">Monooxygenase</keyword>
<gene>
    <name evidence="9" type="ORF">ONB1V03_LOCUS2105</name>
</gene>
<keyword evidence="8" id="KW-0496">Mitochondrion</keyword>
<comment type="cofactor">
    <cofactor evidence="8">
        <name>Fe cation</name>
        <dbReference type="ChEBI" id="CHEBI:24875"/>
    </cofactor>
    <text evidence="8">Binds 2 iron ions per subunit.</text>
</comment>
<feature type="binding site" evidence="8">
    <location>
        <position position="180"/>
    </location>
    <ligand>
        <name>Fe cation</name>
        <dbReference type="ChEBI" id="CHEBI:24875"/>
        <label>2</label>
    </ligand>
</feature>
<comment type="function">
    <text evidence="8">Catalyzes the hydroxylation of 2-polyprenyl-3-methyl-6-methoxy-1,4-benzoquinol (DMQH2) during ubiquinone biosynthesis. Has also a structural role in the COQ enzyme complex, stabilizing other COQ polypeptides. Involved in lifespan determination in a ubiquinone-independent manner.</text>
</comment>
<dbReference type="InterPro" id="IPR011566">
    <property type="entry name" value="Ubq_synth_Coq7"/>
</dbReference>
<feature type="binding site" evidence="8">
    <location>
        <position position="177"/>
    </location>
    <ligand>
        <name>Fe cation</name>
        <dbReference type="ChEBI" id="CHEBI:24875"/>
        <label>1</label>
    </ligand>
</feature>
<evidence type="ECO:0000313" key="9">
    <source>
        <dbReference type="EMBL" id="CAD7639635.1"/>
    </source>
</evidence>
<evidence type="ECO:0000256" key="3">
    <source>
        <dbReference type="ARBA" id="ARBA00022723"/>
    </source>
</evidence>
<comment type="subcellular location">
    <subcellularLocation>
        <location evidence="8">Mitochondrion inner membrane</location>
        <topology evidence="8">Peripheral membrane protein</topology>
        <orientation evidence="8">Matrix side</orientation>
    </subcellularLocation>
</comment>
<keyword evidence="10" id="KW-1185">Reference proteome</keyword>
<keyword evidence="7 8" id="KW-0472">Membrane</keyword>
<evidence type="ECO:0000313" key="10">
    <source>
        <dbReference type="Proteomes" id="UP000728032"/>
    </source>
</evidence>
<dbReference type="PANTHER" id="PTHR11237:SF4">
    <property type="entry name" value="5-DEMETHOXYUBIQUINONE HYDROXYLASE, MITOCHONDRIAL"/>
    <property type="match status" value="1"/>
</dbReference>
<accession>A0A7R9LDE0</accession>
<reference evidence="9" key="1">
    <citation type="submission" date="2020-11" db="EMBL/GenBank/DDBJ databases">
        <authorList>
            <person name="Tran Van P."/>
        </authorList>
    </citation>
    <scope>NUCLEOTIDE SEQUENCE</scope>
</reference>
<comment type="subunit">
    <text evidence="8">Component of a multi-subunit COQ enzyme complex.</text>
</comment>
<evidence type="ECO:0000256" key="7">
    <source>
        <dbReference type="ARBA" id="ARBA00023136"/>
    </source>
</evidence>
<dbReference type="GO" id="GO:0046872">
    <property type="term" value="F:metal ion binding"/>
    <property type="evidence" value="ECO:0007669"/>
    <property type="project" value="UniProtKB-KW"/>
</dbReference>
<dbReference type="HAMAP" id="MF_01658">
    <property type="entry name" value="COQ7"/>
    <property type="match status" value="1"/>
</dbReference>